<evidence type="ECO:0000256" key="1">
    <source>
        <dbReference type="SAM" id="MobiDB-lite"/>
    </source>
</evidence>
<keyword evidence="3" id="KW-1185">Reference proteome</keyword>
<feature type="compositionally biased region" description="Low complexity" evidence="1">
    <location>
        <begin position="175"/>
        <end position="191"/>
    </location>
</feature>
<accession>D8Q2F0</accession>
<feature type="compositionally biased region" description="Pro residues" evidence="1">
    <location>
        <begin position="141"/>
        <end position="154"/>
    </location>
</feature>
<dbReference type="KEGG" id="scm:SCHCO_01170149"/>
<feature type="region of interest" description="Disordered" evidence="1">
    <location>
        <begin position="332"/>
        <end position="354"/>
    </location>
</feature>
<dbReference type="VEuPathDB" id="FungiDB:SCHCODRAFT_01170149"/>
<protein>
    <recommendedName>
        <fullName evidence="4">F-box domain-containing protein</fullName>
    </recommendedName>
</protein>
<gene>
    <name evidence="2" type="ORF">SCHCODRAFT_108577</name>
</gene>
<feature type="compositionally biased region" description="Basic and acidic residues" evidence="1">
    <location>
        <begin position="77"/>
        <end position="91"/>
    </location>
</feature>
<evidence type="ECO:0000313" key="2">
    <source>
        <dbReference type="EMBL" id="EFI98669.1"/>
    </source>
</evidence>
<dbReference type="Proteomes" id="UP000007431">
    <property type="component" value="Unassembled WGS sequence"/>
</dbReference>
<evidence type="ECO:0008006" key="4">
    <source>
        <dbReference type="Google" id="ProtNLM"/>
    </source>
</evidence>
<dbReference type="HOGENOM" id="CLU_436899_0_0_1"/>
<dbReference type="GeneID" id="9586133"/>
<sequence>MEVDENFTTRLFSFHLLRALDGEAPFPSSTIDTIDSSTDPPMKLTSFLKAWSAIVPGHKTRSRLSKRLPGPKVSSKFTRESQPHPSNDQKNHGHNQQQQKLCEHCKRELVSAAPRSPSAVPPHPARLAAITSPQRDEHLPPRPSPPNRPLPPLPLLCHSQPRAVPDDSFQEDYEGTNASTSSYSSGSAVVSRADGDPADVTEELGQIVANLPSLPMQEDEISEPRPSVLVKEQLDTAIDIGAGAIVNPDPAGVEGLQPGSSIAIANSPMPTLSASSDKTRTIRKGHDCLHAGCENPCVAPVTAPLTDGNMDALGDHRTEADDEHDYTVSQATLPHDGVHDSVPPSPVLDEEHSSSRGMAIGFGQIPWDHILASIPHPNFNKRKRSSSSKHRLLHPYTHLPGIPEEPLRLSTCGEIAKDGTLAFKFSASDKAQSTVDEALDDFENFLNQHANLLELDLTLAAGACLPADFLARAIAKAQTRLARFIHVTIRLEGAAAQAQATWIWPPKSQLRVLRLVGIARGGVLPLTQLQGLFLCEEVKPVEIASFLTSLPQLRVLALCLGCAGSKRSFHGPSVLPQLERLDLYVRVDPAAFFACVHLPALRSLNLHVSGHRIRWEDDQLVEQGAK</sequence>
<proteinExistence type="predicted"/>
<organism evidence="3">
    <name type="scientific">Schizophyllum commune (strain H4-8 / FGSC 9210)</name>
    <name type="common">Split gill fungus</name>
    <dbReference type="NCBI Taxonomy" id="578458"/>
    <lineage>
        <taxon>Eukaryota</taxon>
        <taxon>Fungi</taxon>
        <taxon>Dikarya</taxon>
        <taxon>Basidiomycota</taxon>
        <taxon>Agaricomycotina</taxon>
        <taxon>Agaricomycetes</taxon>
        <taxon>Agaricomycetidae</taxon>
        <taxon>Agaricales</taxon>
        <taxon>Schizophyllaceae</taxon>
        <taxon>Schizophyllum</taxon>
    </lineage>
</organism>
<reference evidence="2 3" key="1">
    <citation type="journal article" date="2010" name="Nat. Biotechnol.">
        <title>Genome sequence of the model mushroom Schizophyllum commune.</title>
        <authorList>
            <person name="Ohm R.A."/>
            <person name="de Jong J.F."/>
            <person name="Lugones L.G."/>
            <person name="Aerts A."/>
            <person name="Kothe E."/>
            <person name="Stajich J.E."/>
            <person name="de Vries R.P."/>
            <person name="Record E."/>
            <person name="Levasseur A."/>
            <person name="Baker S.E."/>
            <person name="Bartholomew K.A."/>
            <person name="Coutinho P.M."/>
            <person name="Erdmann S."/>
            <person name="Fowler T.J."/>
            <person name="Gathman A.C."/>
            <person name="Lombard V."/>
            <person name="Henrissat B."/>
            <person name="Knabe N."/>
            <person name="Kuees U."/>
            <person name="Lilly W.W."/>
            <person name="Lindquist E."/>
            <person name="Lucas S."/>
            <person name="Magnuson J.K."/>
            <person name="Piumi F."/>
            <person name="Raudaskoski M."/>
            <person name="Salamov A."/>
            <person name="Schmutz J."/>
            <person name="Schwarze F.W.M.R."/>
            <person name="vanKuyk P.A."/>
            <person name="Horton J.S."/>
            <person name="Grigoriev I.V."/>
            <person name="Woesten H.A.B."/>
        </authorList>
    </citation>
    <scope>NUCLEOTIDE SEQUENCE [LARGE SCALE GENOMIC DNA]</scope>
    <source>
        <strain evidence="3">H4-8 / FGSC 9210</strain>
    </source>
</reference>
<dbReference type="RefSeq" id="XP_003033572.1">
    <property type="nucleotide sequence ID" value="XM_003033526.1"/>
</dbReference>
<dbReference type="EMBL" id="GL377305">
    <property type="protein sequence ID" value="EFI98669.1"/>
    <property type="molecule type" value="Genomic_DNA"/>
</dbReference>
<feature type="region of interest" description="Disordered" evidence="1">
    <location>
        <begin position="61"/>
        <end position="101"/>
    </location>
</feature>
<name>D8Q2F0_SCHCM</name>
<feature type="region of interest" description="Disordered" evidence="1">
    <location>
        <begin position="132"/>
        <end position="195"/>
    </location>
</feature>
<dbReference type="InParanoid" id="D8Q2F0"/>
<feature type="non-terminal residue" evidence="2">
    <location>
        <position position="626"/>
    </location>
</feature>
<dbReference type="AlphaFoldDB" id="D8Q2F0"/>
<evidence type="ECO:0000313" key="3">
    <source>
        <dbReference type="Proteomes" id="UP000007431"/>
    </source>
</evidence>